<reference evidence="1" key="1">
    <citation type="journal article" date="2012" name="Vet. Microbiol.">
        <title>Comparative genomic analyses of the Taylorellae.</title>
        <authorList>
            <person name="Hauser H."/>
            <person name="Richter D.C."/>
            <person name="van Tonder A."/>
            <person name="Clark L."/>
            <person name="Preston A."/>
        </authorList>
    </citation>
    <scope>NUCLEOTIDE SEQUENCE</scope>
    <source>
        <strain evidence="1">14/45</strain>
    </source>
</reference>
<accession>I7JMG5</accession>
<dbReference type="RefSeq" id="WP_015551631.1">
    <property type="nucleotide sequence ID" value="NC_021033.1"/>
</dbReference>
<gene>
    <name evidence="1" type="ORF">KUM_0758</name>
</gene>
<dbReference type="KEGG" id="tat:KUM_0758"/>
<dbReference type="EMBL" id="HE681424">
    <property type="protein sequence ID" value="CCG19550.1"/>
    <property type="molecule type" value="Genomic_DNA"/>
</dbReference>
<organism evidence="1">
    <name type="scientific">Taylorella asinigenitalis 14/45</name>
    <dbReference type="NCBI Taxonomy" id="1091495"/>
    <lineage>
        <taxon>Bacteria</taxon>
        <taxon>Pseudomonadati</taxon>
        <taxon>Pseudomonadota</taxon>
        <taxon>Betaproteobacteria</taxon>
        <taxon>Burkholderiales</taxon>
        <taxon>Alcaligenaceae</taxon>
        <taxon>Taylorella</taxon>
    </lineage>
</organism>
<dbReference type="BioCyc" id="TASI1091495:G13GE-757-MONOMER"/>
<dbReference type="AlphaFoldDB" id="I7JMG5"/>
<protein>
    <submittedName>
        <fullName evidence="1">Uncharacterized protein</fullName>
    </submittedName>
</protein>
<proteinExistence type="predicted"/>
<name>I7JMG5_9BURK</name>
<dbReference type="HOGENOM" id="CLU_3104825_0_0_4"/>
<sequence>MATTNNATLSESTSIENRLWGGVKFVSGVVEMLVAGGLCLKLLNQINLQLY</sequence>
<evidence type="ECO:0000313" key="1">
    <source>
        <dbReference type="EMBL" id="CCG19550.1"/>
    </source>
</evidence>